<dbReference type="InterPro" id="IPR011206">
    <property type="entry name" value="Citrate_lyase_beta/mcl1/mcl2"/>
</dbReference>
<name>A0A917A1W7_9HYPH</name>
<gene>
    <name evidence="8" type="ORF">GCM10011390_47500</name>
</gene>
<dbReference type="EMBL" id="BMIQ01000011">
    <property type="protein sequence ID" value="GGE22625.1"/>
    <property type="molecule type" value="Genomic_DNA"/>
</dbReference>
<evidence type="ECO:0000259" key="7">
    <source>
        <dbReference type="Pfam" id="PF03328"/>
    </source>
</evidence>
<dbReference type="InterPro" id="IPR005000">
    <property type="entry name" value="Aldolase/citrate-lyase_domain"/>
</dbReference>
<dbReference type="RefSeq" id="WP_188912977.1">
    <property type="nucleotide sequence ID" value="NZ_BMIQ01000011.1"/>
</dbReference>
<dbReference type="InterPro" id="IPR015813">
    <property type="entry name" value="Pyrv/PenolPyrv_kinase-like_dom"/>
</dbReference>
<keyword evidence="3 6" id="KW-0479">Metal-binding</keyword>
<dbReference type="InterPro" id="IPR040442">
    <property type="entry name" value="Pyrv_kinase-like_dom_sf"/>
</dbReference>
<organism evidence="8 9">
    <name type="scientific">Aureimonas endophytica</name>
    <dbReference type="NCBI Taxonomy" id="2027858"/>
    <lineage>
        <taxon>Bacteria</taxon>
        <taxon>Pseudomonadati</taxon>
        <taxon>Pseudomonadota</taxon>
        <taxon>Alphaproteobacteria</taxon>
        <taxon>Hyphomicrobiales</taxon>
        <taxon>Aurantimonadaceae</taxon>
        <taxon>Aureimonas</taxon>
    </lineage>
</organism>
<evidence type="ECO:0000256" key="1">
    <source>
        <dbReference type="ARBA" id="ARBA00001946"/>
    </source>
</evidence>
<dbReference type="Gene3D" id="3.20.20.60">
    <property type="entry name" value="Phosphoenolpyruvate-binding domains"/>
    <property type="match status" value="1"/>
</dbReference>
<reference evidence="8" key="1">
    <citation type="journal article" date="2014" name="Int. J. Syst. Evol. Microbiol.">
        <title>Complete genome sequence of Corynebacterium casei LMG S-19264T (=DSM 44701T), isolated from a smear-ripened cheese.</title>
        <authorList>
            <consortium name="US DOE Joint Genome Institute (JGI-PGF)"/>
            <person name="Walter F."/>
            <person name="Albersmeier A."/>
            <person name="Kalinowski J."/>
            <person name="Ruckert C."/>
        </authorList>
    </citation>
    <scope>NUCLEOTIDE SEQUENCE</scope>
    <source>
        <strain evidence="8">CGMCC 1.15367</strain>
    </source>
</reference>
<dbReference type="AlphaFoldDB" id="A0A917A1W7"/>
<reference evidence="8" key="2">
    <citation type="submission" date="2020-09" db="EMBL/GenBank/DDBJ databases">
        <authorList>
            <person name="Sun Q."/>
            <person name="Zhou Y."/>
        </authorList>
    </citation>
    <scope>NUCLEOTIDE SEQUENCE</scope>
    <source>
        <strain evidence="8">CGMCC 1.15367</strain>
    </source>
</reference>
<dbReference type="PANTHER" id="PTHR32308:SF10">
    <property type="entry name" value="CITRATE LYASE SUBUNIT BETA"/>
    <property type="match status" value="1"/>
</dbReference>
<accession>A0A917A1W7</accession>
<feature type="binding site" evidence="5">
    <location>
        <position position="121"/>
    </location>
    <ligand>
        <name>substrate</name>
    </ligand>
</feature>
<comment type="cofactor">
    <cofactor evidence="1">
        <name>Mg(2+)</name>
        <dbReference type="ChEBI" id="CHEBI:18420"/>
    </cofactor>
</comment>
<comment type="similarity">
    <text evidence="2">Belongs to the HpcH/HpaI aldolase family.</text>
</comment>
<keyword evidence="4 6" id="KW-0460">Magnesium</keyword>
<dbReference type="GO" id="GO:0006107">
    <property type="term" value="P:oxaloacetate metabolic process"/>
    <property type="evidence" value="ECO:0007669"/>
    <property type="project" value="TreeGrafter"/>
</dbReference>
<feature type="binding site" evidence="6">
    <location>
        <position position="145"/>
    </location>
    <ligand>
        <name>Mg(2+)</name>
        <dbReference type="ChEBI" id="CHEBI:18420"/>
    </ligand>
</feature>
<dbReference type="PIRSF" id="PIRSF015582">
    <property type="entry name" value="Cit_lyase_B"/>
    <property type="match status" value="1"/>
</dbReference>
<dbReference type="PANTHER" id="PTHR32308">
    <property type="entry name" value="LYASE BETA SUBUNIT, PUTATIVE (AFU_ORTHOLOGUE AFUA_4G13030)-RELATED"/>
    <property type="match status" value="1"/>
</dbReference>
<feature type="domain" description="HpcH/HpaI aldolase/citrate lyase" evidence="7">
    <location>
        <begin position="11"/>
        <end position="212"/>
    </location>
</feature>
<comment type="caution">
    <text evidence="8">The sequence shown here is derived from an EMBL/GenBank/DDBJ whole genome shotgun (WGS) entry which is preliminary data.</text>
</comment>
<evidence type="ECO:0000256" key="3">
    <source>
        <dbReference type="ARBA" id="ARBA00022723"/>
    </source>
</evidence>
<dbReference type="SUPFAM" id="SSF51621">
    <property type="entry name" value="Phosphoenolpyruvate/pyruvate domain"/>
    <property type="match status" value="1"/>
</dbReference>
<protein>
    <submittedName>
        <fullName evidence="8">Citryl-CoA lyase</fullName>
    </submittedName>
</protein>
<evidence type="ECO:0000313" key="8">
    <source>
        <dbReference type="EMBL" id="GGE22625.1"/>
    </source>
</evidence>
<feature type="binding site" evidence="6">
    <location>
        <position position="121"/>
    </location>
    <ligand>
        <name>Mg(2+)</name>
        <dbReference type="ChEBI" id="CHEBI:18420"/>
    </ligand>
</feature>
<proteinExistence type="inferred from homology"/>
<keyword evidence="8" id="KW-0456">Lyase</keyword>
<evidence type="ECO:0000313" key="9">
    <source>
        <dbReference type="Proteomes" id="UP000644699"/>
    </source>
</evidence>
<evidence type="ECO:0000256" key="4">
    <source>
        <dbReference type="ARBA" id="ARBA00022842"/>
    </source>
</evidence>
<dbReference type="Pfam" id="PF03328">
    <property type="entry name" value="HpcH_HpaI"/>
    <property type="match status" value="1"/>
</dbReference>
<evidence type="ECO:0000256" key="5">
    <source>
        <dbReference type="PIRSR" id="PIRSR015582-1"/>
    </source>
</evidence>
<evidence type="ECO:0000256" key="6">
    <source>
        <dbReference type="PIRSR" id="PIRSR015582-2"/>
    </source>
</evidence>
<dbReference type="GO" id="GO:0000287">
    <property type="term" value="F:magnesium ion binding"/>
    <property type="evidence" value="ECO:0007669"/>
    <property type="project" value="TreeGrafter"/>
</dbReference>
<sequence length="272" mass="27082">MPSAIDNAALFLFVPADRPERFAKAFAAGAEAVIVDLEDAVAPGAKDGARAGLADAGAMVASAPCPVLLRVNPVGAAGHAADLALAAELPFAALVLPKAEGADEVEAARRATGRPVVALVESAKGIANARALAGAAGRLAFGSFDFAADLGCRHEREALLLARLELVLASRLAGRAGPVDGVTAAVRDEAAIRGDAAYAAGLGFAGKLLIHPAQIAPARAGFGPGAEEIAWATRVLAAGRAGGAVALDGEMVDAPVRLRAETLLRRAGGGAA</sequence>
<dbReference type="GO" id="GO:0016829">
    <property type="term" value="F:lyase activity"/>
    <property type="evidence" value="ECO:0007669"/>
    <property type="project" value="UniProtKB-KW"/>
</dbReference>
<feature type="binding site" evidence="5">
    <location>
        <position position="70"/>
    </location>
    <ligand>
        <name>substrate</name>
    </ligand>
</feature>
<evidence type="ECO:0000256" key="2">
    <source>
        <dbReference type="ARBA" id="ARBA00005568"/>
    </source>
</evidence>
<keyword evidence="9" id="KW-1185">Reference proteome</keyword>
<dbReference type="Proteomes" id="UP000644699">
    <property type="component" value="Unassembled WGS sequence"/>
</dbReference>